<protein>
    <submittedName>
        <fullName evidence="1">Uncharacterized protein</fullName>
    </submittedName>
</protein>
<organism evidence="1">
    <name type="scientific">human gut metagenome</name>
    <dbReference type="NCBI Taxonomy" id="408170"/>
    <lineage>
        <taxon>unclassified sequences</taxon>
        <taxon>metagenomes</taxon>
        <taxon>organismal metagenomes</taxon>
    </lineage>
</organism>
<reference evidence="1" key="1">
    <citation type="journal article" date="2013" name="Environ. Microbiol.">
        <title>Microbiota from the distal guts of lean and obese adolescents exhibit partial functional redundancy besides clear differences in community structure.</title>
        <authorList>
            <person name="Ferrer M."/>
            <person name="Ruiz A."/>
            <person name="Lanza F."/>
            <person name="Haange S.B."/>
            <person name="Oberbach A."/>
            <person name="Till H."/>
            <person name="Bargiela R."/>
            <person name="Campoy C."/>
            <person name="Segura M.T."/>
            <person name="Richter M."/>
            <person name="von Bergen M."/>
            <person name="Seifert J."/>
            <person name="Suarez A."/>
        </authorList>
    </citation>
    <scope>NUCLEOTIDE SEQUENCE</scope>
</reference>
<gene>
    <name evidence="1" type="ORF">OBE_10042</name>
</gene>
<dbReference type="EMBL" id="AJWZ01006928">
    <property type="protein sequence ID" value="EKC58373.1"/>
    <property type="molecule type" value="Genomic_DNA"/>
</dbReference>
<sequence>AKGMREVAALPDPVGAVLRKIVRPNGLLIEKTYGAHGRDRHYL</sequence>
<comment type="caution">
    <text evidence="1">The sequence shown here is derived from an EMBL/GenBank/DDBJ whole genome shotgun (WGS) entry which is preliminary data.</text>
</comment>
<proteinExistence type="predicted"/>
<evidence type="ECO:0000313" key="1">
    <source>
        <dbReference type="EMBL" id="EKC58373.1"/>
    </source>
</evidence>
<name>K1SL96_9ZZZZ</name>
<accession>K1SL96</accession>
<feature type="non-terminal residue" evidence="1">
    <location>
        <position position="1"/>
    </location>
</feature>
<dbReference type="AlphaFoldDB" id="K1SL96"/>